<dbReference type="Pfam" id="PF13517">
    <property type="entry name" value="FG-GAP_3"/>
    <property type="match status" value="1"/>
</dbReference>
<dbReference type="SUPFAM" id="SSF69318">
    <property type="entry name" value="Integrin alpha N-terminal domain"/>
    <property type="match status" value="2"/>
</dbReference>
<sequence length="472" mass="47727">MRHSVRLAVAAALAACLTGGLVAVSAGQAVAAGSKLADDFNGDGYRDLAIGMPSKTVSGKQNAGAILVTFGSAHGLTGKHVYITQNSANVPGTPGYQDYFGSSLASGDLNRDGYADLLVGSEGDGSGNGSVTVLWGGASPFGSALALPSGPSYPSRLFGSDIAVGDFTGDSRPDIAVSGQTSLRLYSGTFTRTKAPAGEDVYGPDSTSSGRLAAGDFTGDGKDELAVVQQKTTLVYGQEPGTTDTDSFTARARLAGGDRVEAGDLNGDGRDDLAIALSNPRLNPNGLADPSNGSGYVTVRYGDPRIKGGLAPSGRVYHQNTAGIPGANEKEDEFGAAMSIADINGDHRADLAIGIPYESLGRAFRGGDVLVLRGSAGGLTTTGAARYSQDTTGIPGSAEFNDVFGSQVRLADFNRDGKADLAVSAPGENEDSGAVWQLRGSSSGLSTSGVSVYGPKEYGVSSGSGIGETLLG</sequence>
<feature type="signal peptide" evidence="5">
    <location>
        <begin position="1"/>
        <end position="31"/>
    </location>
</feature>
<proteinExistence type="predicted"/>
<evidence type="ECO:0000256" key="2">
    <source>
        <dbReference type="ARBA" id="ARBA00022737"/>
    </source>
</evidence>
<dbReference type="Gene3D" id="2.130.10.130">
    <property type="entry name" value="Integrin alpha, N-terminal"/>
    <property type="match status" value="3"/>
</dbReference>
<evidence type="ECO:0000256" key="5">
    <source>
        <dbReference type="SAM" id="SignalP"/>
    </source>
</evidence>
<keyword evidence="1 5" id="KW-0732">Signal</keyword>
<dbReference type="Proteomes" id="UP001611397">
    <property type="component" value="Unassembled WGS sequence"/>
</dbReference>
<dbReference type="InterPro" id="IPR000413">
    <property type="entry name" value="Integrin_alpha"/>
</dbReference>
<dbReference type="InterPro" id="IPR028994">
    <property type="entry name" value="Integrin_alpha_N"/>
</dbReference>
<dbReference type="Pfam" id="PF01839">
    <property type="entry name" value="FG-GAP"/>
    <property type="match status" value="4"/>
</dbReference>
<protein>
    <submittedName>
        <fullName evidence="6">FG-GAP-like repeat-containing protein</fullName>
    </submittedName>
</protein>
<dbReference type="PROSITE" id="PS51470">
    <property type="entry name" value="FG_GAP"/>
    <property type="match status" value="3"/>
</dbReference>
<evidence type="ECO:0000313" key="6">
    <source>
        <dbReference type="EMBL" id="MFI2160640.1"/>
    </source>
</evidence>
<dbReference type="InterPro" id="IPR013519">
    <property type="entry name" value="Int_alpha_beta-p"/>
</dbReference>
<comment type="caution">
    <text evidence="6">The sequence shown here is derived from an EMBL/GenBank/DDBJ whole genome shotgun (WGS) entry which is preliminary data.</text>
</comment>
<dbReference type="PANTHER" id="PTHR23221">
    <property type="entry name" value="GLYCOSYLPHOSPHATIDYLINOSITOL PHOSPHOLIPASE D"/>
    <property type="match status" value="1"/>
</dbReference>
<gene>
    <name evidence="6" type="ORF">ACH49L_33990</name>
</gene>
<evidence type="ECO:0000313" key="7">
    <source>
        <dbReference type="Proteomes" id="UP001611397"/>
    </source>
</evidence>
<dbReference type="EMBL" id="JBIRWM010000020">
    <property type="protein sequence ID" value="MFI2160640.1"/>
    <property type="molecule type" value="Genomic_DNA"/>
</dbReference>
<dbReference type="InterPro" id="IPR013517">
    <property type="entry name" value="FG-GAP"/>
</dbReference>
<dbReference type="RefSeq" id="WP_244218520.1">
    <property type="nucleotide sequence ID" value="NZ_JBIRUT010000024.1"/>
</dbReference>
<keyword evidence="3" id="KW-0378">Hydrolase</keyword>
<dbReference type="SMART" id="SM00191">
    <property type="entry name" value="Int_alpha"/>
    <property type="match status" value="6"/>
</dbReference>
<keyword evidence="2" id="KW-0677">Repeat</keyword>
<dbReference type="PANTHER" id="PTHR23221:SF7">
    <property type="entry name" value="PHOSPHATIDYLINOSITOL-GLYCAN-SPECIFIC PHOSPHOLIPASE D"/>
    <property type="match status" value="1"/>
</dbReference>
<keyword evidence="4" id="KW-0325">Glycoprotein</keyword>
<evidence type="ECO:0000256" key="4">
    <source>
        <dbReference type="ARBA" id="ARBA00023180"/>
    </source>
</evidence>
<evidence type="ECO:0000256" key="3">
    <source>
        <dbReference type="ARBA" id="ARBA00022801"/>
    </source>
</evidence>
<dbReference type="PRINTS" id="PR01185">
    <property type="entry name" value="INTEGRINA"/>
</dbReference>
<organism evidence="6 7">
    <name type="scientific">Streptomyces olivaceoviridis</name>
    <name type="common">Streptomyces corchorusii</name>
    <dbReference type="NCBI Taxonomy" id="1921"/>
    <lineage>
        <taxon>Bacteria</taxon>
        <taxon>Bacillati</taxon>
        <taxon>Actinomycetota</taxon>
        <taxon>Actinomycetes</taxon>
        <taxon>Kitasatosporales</taxon>
        <taxon>Streptomycetaceae</taxon>
        <taxon>Streptomyces</taxon>
    </lineage>
</organism>
<evidence type="ECO:0000256" key="1">
    <source>
        <dbReference type="ARBA" id="ARBA00022729"/>
    </source>
</evidence>
<accession>A0ABW7VIV7</accession>
<reference evidence="6 7" key="1">
    <citation type="submission" date="2024-10" db="EMBL/GenBank/DDBJ databases">
        <title>The Natural Products Discovery Center: Release of the First 8490 Sequenced Strains for Exploring Actinobacteria Biosynthetic Diversity.</title>
        <authorList>
            <person name="Kalkreuter E."/>
            <person name="Kautsar S.A."/>
            <person name="Yang D."/>
            <person name="Bader C.D."/>
            <person name="Teijaro C.N."/>
            <person name="Fluegel L."/>
            <person name="Davis C.M."/>
            <person name="Simpson J.R."/>
            <person name="Lauterbach L."/>
            <person name="Steele A.D."/>
            <person name="Gui C."/>
            <person name="Meng S."/>
            <person name="Li G."/>
            <person name="Viehrig K."/>
            <person name="Ye F."/>
            <person name="Su P."/>
            <person name="Kiefer A.F."/>
            <person name="Nichols A."/>
            <person name="Cepeda A.J."/>
            <person name="Yan W."/>
            <person name="Fan B."/>
            <person name="Jiang Y."/>
            <person name="Adhikari A."/>
            <person name="Zheng C.-J."/>
            <person name="Schuster L."/>
            <person name="Cowan T.M."/>
            <person name="Smanski M.J."/>
            <person name="Chevrette M.G."/>
            <person name="De Carvalho L.P.S."/>
            <person name="Shen B."/>
        </authorList>
    </citation>
    <scope>NUCLEOTIDE SEQUENCE [LARGE SCALE GENOMIC DNA]</scope>
    <source>
        <strain evidence="6 7">NPDC020295</strain>
    </source>
</reference>
<name>A0ABW7VIV7_STROI</name>
<feature type="chain" id="PRO_5046009585" evidence="5">
    <location>
        <begin position="32"/>
        <end position="472"/>
    </location>
</feature>
<keyword evidence="7" id="KW-1185">Reference proteome</keyword>